<accession>A0A9P0ZPI1</accession>
<evidence type="ECO:0000256" key="1">
    <source>
        <dbReference type="SAM" id="MobiDB-lite"/>
    </source>
</evidence>
<reference evidence="2" key="1">
    <citation type="submission" date="2022-07" db="EMBL/GenBank/DDBJ databases">
        <authorList>
            <person name="Macas J."/>
            <person name="Novak P."/>
            <person name="Neumann P."/>
        </authorList>
    </citation>
    <scope>NUCLEOTIDE SEQUENCE</scope>
</reference>
<keyword evidence="3" id="KW-1185">Reference proteome</keyword>
<comment type="caution">
    <text evidence="2">The sequence shown here is derived from an EMBL/GenBank/DDBJ whole genome shotgun (WGS) entry which is preliminary data.</text>
</comment>
<evidence type="ECO:0000313" key="2">
    <source>
        <dbReference type="EMBL" id="CAH9106142.1"/>
    </source>
</evidence>
<name>A0A9P0ZPI1_CUSEU</name>
<gene>
    <name evidence="2" type="ORF">CEURO_LOCUS17215</name>
</gene>
<dbReference type="AlphaFoldDB" id="A0A9P0ZPI1"/>
<dbReference type="EMBL" id="CAMAPE010000048">
    <property type="protein sequence ID" value="CAH9106142.1"/>
    <property type="molecule type" value="Genomic_DNA"/>
</dbReference>
<feature type="compositionally biased region" description="Low complexity" evidence="1">
    <location>
        <begin position="71"/>
        <end position="83"/>
    </location>
</feature>
<protein>
    <submittedName>
        <fullName evidence="2">Uncharacterized protein</fullName>
    </submittedName>
</protein>
<feature type="region of interest" description="Disordered" evidence="1">
    <location>
        <begin position="66"/>
        <end position="96"/>
    </location>
</feature>
<evidence type="ECO:0000313" key="3">
    <source>
        <dbReference type="Proteomes" id="UP001152484"/>
    </source>
</evidence>
<organism evidence="2 3">
    <name type="scientific">Cuscuta europaea</name>
    <name type="common">European dodder</name>
    <dbReference type="NCBI Taxonomy" id="41803"/>
    <lineage>
        <taxon>Eukaryota</taxon>
        <taxon>Viridiplantae</taxon>
        <taxon>Streptophyta</taxon>
        <taxon>Embryophyta</taxon>
        <taxon>Tracheophyta</taxon>
        <taxon>Spermatophyta</taxon>
        <taxon>Magnoliopsida</taxon>
        <taxon>eudicotyledons</taxon>
        <taxon>Gunneridae</taxon>
        <taxon>Pentapetalae</taxon>
        <taxon>asterids</taxon>
        <taxon>lamiids</taxon>
        <taxon>Solanales</taxon>
        <taxon>Convolvulaceae</taxon>
        <taxon>Cuscuteae</taxon>
        <taxon>Cuscuta</taxon>
        <taxon>Cuscuta subgen. Cuscuta</taxon>
    </lineage>
</organism>
<feature type="compositionally biased region" description="Polar residues" evidence="1">
    <location>
        <begin position="84"/>
        <end position="96"/>
    </location>
</feature>
<proteinExistence type="predicted"/>
<dbReference type="OrthoDB" id="784912at2759"/>
<dbReference type="Proteomes" id="UP001152484">
    <property type="component" value="Unassembled WGS sequence"/>
</dbReference>
<sequence>MFCVYDGGGGDVKLNYCIYLHRQEEMKCFMPCIVEIKEESRAVKSNLAIPSPSAFLDEHDLASTSLNASDSTTSTESSRSRTTQFPNSSKRSSDLGQFTFSELKEATKKFSR</sequence>